<dbReference type="PANTHER" id="PTHR47481">
    <property type="match status" value="1"/>
</dbReference>
<accession>A0AAQ3N2K6</accession>
<dbReference type="AlphaFoldDB" id="A0AAQ3N2K6"/>
<dbReference type="Proteomes" id="UP001374535">
    <property type="component" value="Chromosome 8"/>
</dbReference>
<proteinExistence type="predicted"/>
<evidence type="ECO:0000313" key="1">
    <source>
        <dbReference type="EMBL" id="WVZ01526.1"/>
    </source>
</evidence>
<protein>
    <recommendedName>
        <fullName evidence="3">Retrotransposon Copia-like N-terminal domain-containing protein</fullName>
    </recommendedName>
</protein>
<dbReference type="EMBL" id="CP144693">
    <property type="protein sequence ID" value="WVZ01526.1"/>
    <property type="molecule type" value="Genomic_DNA"/>
</dbReference>
<organism evidence="1 2">
    <name type="scientific">Vigna mungo</name>
    <name type="common">Black gram</name>
    <name type="synonym">Phaseolus mungo</name>
    <dbReference type="NCBI Taxonomy" id="3915"/>
    <lineage>
        <taxon>Eukaryota</taxon>
        <taxon>Viridiplantae</taxon>
        <taxon>Streptophyta</taxon>
        <taxon>Embryophyta</taxon>
        <taxon>Tracheophyta</taxon>
        <taxon>Spermatophyta</taxon>
        <taxon>Magnoliopsida</taxon>
        <taxon>eudicotyledons</taxon>
        <taxon>Gunneridae</taxon>
        <taxon>Pentapetalae</taxon>
        <taxon>rosids</taxon>
        <taxon>fabids</taxon>
        <taxon>Fabales</taxon>
        <taxon>Fabaceae</taxon>
        <taxon>Papilionoideae</taxon>
        <taxon>50 kb inversion clade</taxon>
        <taxon>NPAAA clade</taxon>
        <taxon>indigoferoid/millettioid clade</taxon>
        <taxon>Phaseoleae</taxon>
        <taxon>Vigna</taxon>
    </lineage>
</organism>
<dbReference type="PANTHER" id="PTHR47481:SF22">
    <property type="entry name" value="RETROTRANSPOSON GAG DOMAIN-CONTAINING PROTEIN"/>
    <property type="match status" value="1"/>
</dbReference>
<sequence length="178" mass="20339">MVSSSNFSLHASSAEVMASTFASLNFPTSIAEKLDNTNYLHWRPYVEPMINSHKLHHFIVNPVIPSRFLTEYDTTLDIANLEYEGWEVQDQTLLVWLQSTLSKSILLRVLGANHYHEVRDRIHEYFGLQTKSCARQLCTAMCATKLESKSTEVYLLIIKGYVYEIAGLGMPMIGEQMF</sequence>
<name>A0AAQ3N2K6_VIGMU</name>
<reference evidence="1 2" key="1">
    <citation type="journal article" date="2023" name="Life. Sci Alliance">
        <title>Evolutionary insights into 3D genome organization and epigenetic landscape of Vigna mungo.</title>
        <authorList>
            <person name="Junaid A."/>
            <person name="Singh B."/>
            <person name="Bhatia S."/>
        </authorList>
    </citation>
    <scope>NUCLEOTIDE SEQUENCE [LARGE SCALE GENOMIC DNA]</scope>
    <source>
        <strain evidence="1">Urdbean</strain>
    </source>
</reference>
<evidence type="ECO:0000313" key="2">
    <source>
        <dbReference type="Proteomes" id="UP001374535"/>
    </source>
</evidence>
<evidence type="ECO:0008006" key="3">
    <source>
        <dbReference type="Google" id="ProtNLM"/>
    </source>
</evidence>
<keyword evidence="2" id="KW-1185">Reference proteome</keyword>
<gene>
    <name evidence="1" type="ORF">V8G54_027595</name>
</gene>